<keyword evidence="7" id="KW-1278">Translocase</keyword>
<feature type="transmembrane region" description="Helical" evidence="11">
    <location>
        <begin position="685"/>
        <end position="707"/>
    </location>
</feature>
<keyword evidence="3 11" id="KW-0812">Transmembrane</keyword>
<proteinExistence type="inferred from homology"/>
<keyword evidence="8 11" id="KW-1133">Transmembrane helix</keyword>
<evidence type="ECO:0000256" key="5">
    <source>
        <dbReference type="ARBA" id="ARBA00022741"/>
    </source>
</evidence>
<evidence type="ECO:0000256" key="9">
    <source>
        <dbReference type="ARBA" id="ARBA00023136"/>
    </source>
</evidence>
<protein>
    <submittedName>
        <fullName evidence="13">Cation-transporting ATPase</fullName>
    </submittedName>
</protein>
<feature type="transmembrane region" description="Helical" evidence="11">
    <location>
        <begin position="126"/>
        <end position="145"/>
    </location>
</feature>
<dbReference type="InterPro" id="IPR023298">
    <property type="entry name" value="ATPase_P-typ_TM_dom_sf"/>
</dbReference>
<dbReference type="Proteomes" id="UP000191661">
    <property type="component" value="Unassembled WGS sequence"/>
</dbReference>
<evidence type="ECO:0000256" key="1">
    <source>
        <dbReference type="ARBA" id="ARBA00004127"/>
    </source>
</evidence>
<dbReference type="CDD" id="cd07552">
    <property type="entry name" value="P-type_ATPase_Cu-like"/>
    <property type="match status" value="1"/>
</dbReference>
<comment type="similarity">
    <text evidence="2">Belongs to the cation transport ATPase (P-type) (TC 3.A.3) family. Type IB subfamily.</text>
</comment>
<accession>A0A1V6N1N0</accession>
<sequence length="736" mass="81202">MDEKDNHNRNTMSKENMDHENMHHKNMDENHEHMNHEHMNHGDMDNMDHEHMDHGDSGDMDHEHMDHGDSGDMGHEHMDHAGMGMMDMEDLKKKFWVSLILTIPTILLSPMMGMEMPFQISFPGSYWLVLVVGSIIYFYGGQPFFTGSKEELRNKKPAMMTLIFMGITVAYFYSLYSVFANNIFHVHPMVHDFFWELATLIDIMLLGHIIEMNSIMSAGSALNKLAKLLPKKAHKLENGKIIDVDVDKLKENDVVEARAGEKIPADGIVIRGNTSINESMVTGESKQITKDVNSKVIGGSVNGEGNVQIKITGTGETSYLAQVQKLVSEAQKEQSKRETMADIIARTLFYVAIILGIISFTSWYFVENISVAFSVAVTVLVIACPHALGLAIPLVVARSTSIGANNGLLFRNRTSFEQVKKLKYALMDKTGTLTEGNFKVTNYGSLKDDIADETILEIAAGLEDGSNHPLAIGILSKAKEKELNYERAHNTYQKTGIGLTGEISGEEFKIVSVTYLDKKSISYDKSKFKKLAESGNSISYLLNKNNDLLGFISQGDEIKSESKIMIDSLKKRNIIPVMLTGDNEETANLVAKKLEIQNVFGKLLPEDKEKIVKKYQKSGFTVMMIGDGVNDAPSLVAADIGVAIGSGTDVAIDSADVILVKSNPLDIIKFLDLGGKTTRKMNENLVWGAGYNVIALPLAAGILAPFGFMLNPLIGAVLMSLSTILVAINAMLLKDI</sequence>
<evidence type="ECO:0000256" key="8">
    <source>
        <dbReference type="ARBA" id="ARBA00022989"/>
    </source>
</evidence>
<dbReference type="SUPFAM" id="SSF81653">
    <property type="entry name" value="Calcium ATPase, transduction domain A"/>
    <property type="match status" value="1"/>
</dbReference>
<feature type="transmembrane region" description="Helical" evidence="11">
    <location>
        <begin position="371"/>
        <end position="396"/>
    </location>
</feature>
<gene>
    <name evidence="13" type="ORF">MBBAR_14c00040</name>
</gene>
<dbReference type="AlphaFoldDB" id="A0A1V6N1N0"/>
<dbReference type="Pfam" id="PF00122">
    <property type="entry name" value="E1-E2_ATPase"/>
    <property type="match status" value="1"/>
</dbReference>
<dbReference type="InterPro" id="IPR023214">
    <property type="entry name" value="HAD_sf"/>
</dbReference>
<dbReference type="GO" id="GO:0043682">
    <property type="term" value="F:P-type divalent copper transporter activity"/>
    <property type="evidence" value="ECO:0007669"/>
    <property type="project" value="TreeGrafter"/>
</dbReference>
<dbReference type="GO" id="GO:0016020">
    <property type="term" value="C:membrane"/>
    <property type="evidence" value="ECO:0007669"/>
    <property type="project" value="InterPro"/>
</dbReference>
<keyword evidence="4" id="KW-0479">Metal-binding</keyword>
<feature type="transmembrane region" description="Helical" evidence="11">
    <location>
        <begin position="157"/>
        <end position="173"/>
    </location>
</feature>
<dbReference type="InterPro" id="IPR018303">
    <property type="entry name" value="ATPase_P-typ_P_site"/>
</dbReference>
<dbReference type="InterPro" id="IPR023299">
    <property type="entry name" value="ATPase_P-typ_cyto_dom_N"/>
</dbReference>
<name>A0A1V6N1N0_METAZ</name>
<evidence type="ECO:0000256" key="4">
    <source>
        <dbReference type="ARBA" id="ARBA00022723"/>
    </source>
</evidence>
<dbReference type="GO" id="GO:0005524">
    <property type="term" value="F:ATP binding"/>
    <property type="evidence" value="ECO:0007669"/>
    <property type="project" value="UniProtKB-KW"/>
</dbReference>
<keyword evidence="5" id="KW-0547">Nucleotide-binding</keyword>
<dbReference type="GO" id="GO:0012505">
    <property type="term" value="C:endomembrane system"/>
    <property type="evidence" value="ECO:0007669"/>
    <property type="project" value="UniProtKB-SubCell"/>
</dbReference>
<dbReference type="SUPFAM" id="SSF81665">
    <property type="entry name" value="Calcium ATPase, transmembrane domain M"/>
    <property type="match status" value="1"/>
</dbReference>
<keyword evidence="6" id="KW-0067">ATP-binding</keyword>
<feature type="transmembrane region" description="Helical" evidence="11">
    <location>
        <begin position="95"/>
        <end position="114"/>
    </location>
</feature>
<dbReference type="InterPro" id="IPR059000">
    <property type="entry name" value="ATPase_P-type_domA"/>
</dbReference>
<organism evidence="13 14">
    <name type="scientific">Methanobrevibacter arboriphilus JCM 13429 = DSM 1125</name>
    <dbReference type="NCBI Taxonomy" id="1300164"/>
    <lineage>
        <taxon>Archaea</taxon>
        <taxon>Methanobacteriati</taxon>
        <taxon>Methanobacteriota</taxon>
        <taxon>Methanomada group</taxon>
        <taxon>Methanobacteria</taxon>
        <taxon>Methanobacteriales</taxon>
        <taxon>Methanobacteriaceae</taxon>
        <taxon>Methanobrevibacter</taxon>
    </lineage>
</organism>
<evidence type="ECO:0000256" key="2">
    <source>
        <dbReference type="ARBA" id="ARBA00006024"/>
    </source>
</evidence>
<dbReference type="Gene3D" id="3.40.1110.10">
    <property type="entry name" value="Calcium-transporting ATPase, cytoplasmic domain N"/>
    <property type="match status" value="1"/>
</dbReference>
<feature type="region of interest" description="Disordered" evidence="10">
    <location>
        <begin position="1"/>
        <end position="21"/>
    </location>
</feature>
<dbReference type="NCBIfam" id="TIGR01525">
    <property type="entry name" value="ATPase-IB_hvy"/>
    <property type="match status" value="1"/>
</dbReference>
<keyword evidence="14" id="KW-1185">Reference proteome</keyword>
<evidence type="ECO:0000259" key="12">
    <source>
        <dbReference type="Pfam" id="PF00122"/>
    </source>
</evidence>
<dbReference type="Pfam" id="PF00702">
    <property type="entry name" value="Hydrolase"/>
    <property type="match status" value="1"/>
</dbReference>
<comment type="caution">
    <text evidence="13">The sequence shown here is derived from an EMBL/GenBank/DDBJ whole genome shotgun (WGS) entry which is preliminary data.</text>
</comment>
<dbReference type="SUPFAM" id="SSF56784">
    <property type="entry name" value="HAD-like"/>
    <property type="match status" value="1"/>
</dbReference>
<dbReference type="SFLD" id="SFLDF00027">
    <property type="entry name" value="p-type_atpase"/>
    <property type="match status" value="1"/>
</dbReference>
<dbReference type="PANTHER" id="PTHR43520:SF8">
    <property type="entry name" value="P-TYPE CU(+) TRANSPORTER"/>
    <property type="match status" value="1"/>
</dbReference>
<evidence type="ECO:0000256" key="3">
    <source>
        <dbReference type="ARBA" id="ARBA00022692"/>
    </source>
</evidence>
<evidence type="ECO:0000313" key="13">
    <source>
        <dbReference type="EMBL" id="OQD58473.1"/>
    </source>
</evidence>
<dbReference type="InterPro" id="IPR008250">
    <property type="entry name" value="ATPase_P-typ_transduc_dom_A_sf"/>
</dbReference>
<feature type="domain" description="P-type ATPase A" evidence="12">
    <location>
        <begin position="227"/>
        <end position="327"/>
    </location>
</feature>
<dbReference type="SFLD" id="SFLDG00002">
    <property type="entry name" value="C1.7:_P-type_atpase_like"/>
    <property type="match status" value="1"/>
</dbReference>
<dbReference type="InterPro" id="IPR044492">
    <property type="entry name" value="P_typ_ATPase_HD_dom"/>
</dbReference>
<dbReference type="Gene3D" id="2.70.150.10">
    <property type="entry name" value="Calcium-transporting ATPase, cytoplasmic transduction domain A"/>
    <property type="match status" value="1"/>
</dbReference>
<evidence type="ECO:0000256" key="7">
    <source>
        <dbReference type="ARBA" id="ARBA00022967"/>
    </source>
</evidence>
<dbReference type="GO" id="GO:0005507">
    <property type="term" value="F:copper ion binding"/>
    <property type="evidence" value="ECO:0007669"/>
    <property type="project" value="TreeGrafter"/>
</dbReference>
<evidence type="ECO:0000256" key="11">
    <source>
        <dbReference type="SAM" id="Phobius"/>
    </source>
</evidence>
<dbReference type="NCBIfam" id="TIGR01494">
    <property type="entry name" value="ATPase_P-type"/>
    <property type="match status" value="1"/>
</dbReference>
<comment type="subcellular location">
    <subcellularLocation>
        <location evidence="1">Endomembrane system</location>
        <topology evidence="1">Multi-pass membrane protein</topology>
    </subcellularLocation>
</comment>
<reference evidence="13 14" key="1">
    <citation type="submission" date="2014-12" db="EMBL/GenBank/DDBJ databases">
        <title>Genome sequence of Methanobrevibacter arboriphilicus DH1, DSM1125.</title>
        <authorList>
            <person name="Poehlein A."/>
            <person name="Thauer R.K."/>
            <person name="Seedorf H."/>
            <person name="Daniel R."/>
        </authorList>
    </citation>
    <scope>NUCLEOTIDE SEQUENCE [LARGE SCALE GENOMIC DNA]</scope>
    <source>
        <strain evidence="13 14">DH1</strain>
    </source>
</reference>
<dbReference type="Gene3D" id="3.40.50.1000">
    <property type="entry name" value="HAD superfamily/HAD-like"/>
    <property type="match status" value="1"/>
</dbReference>
<dbReference type="EMBL" id="JXMW01000014">
    <property type="protein sequence ID" value="OQD58473.1"/>
    <property type="molecule type" value="Genomic_DNA"/>
</dbReference>
<feature type="transmembrane region" description="Helical" evidence="11">
    <location>
        <begin position="713"/>
        <end position="733"/>
    </location>
</feature>
<dbReference type="RefSeq" id="WP_080460618.1">
    <property type="nucleotide sequence ID" value="NZ_JXMW01000014.1"/>
</dbReference>
<evidence type="ECO:0000313" key="14">
    <source>
        <dbReference type="Proteomes" id="UP000191661"/>
    </source>
</evidence>
<dbReference type="FunFam" id="2.70.150.10:FF:000002">
    <property type="entry name" value="Copper-transporting ATPase 1, putative"/>
    <property type="match status" value="1"/>
</dbReference>
<dbReference type="PRINTS" id="PR00943">
    <property type="entry name" value="CUATPASE"/>
</dbReference>
<dbReference type="NCBIfam" id="TIGR01511">
    <property type="entry name" value="ATPase-IB1_Cu"/>
    <property type="match status" value="1"/>
</dbReference>
<dbReference type="InterPro" id="IPR027256">
    <property type="entry name" value="P-typ_ATPase_IB"/>
</dbReference>
<feature type="transmembrane region" description="Helical" evidence="11">
    <location>
        <begin position="343"/>
        <end position="365"/>
    </location>
</feature>
<dbReference type="InterPro" id="IPR001757">
    <property type="entry name" value="P_typ_ATPase"/>
</dbReference>
<keyword evidence="9 11" id="KW-0472">Membrane</keyword>
<dbReference type="SFLD" id="SFLDS00003">
    <property type="entry name" value="Haloacid_Dehalogenase"/>
    <property type="match status" value="1"/>
</dbReference>
<dbReference type="PRINTS" id="PR00119">
    <property type="entry name" value="CATATPASE"/>
</dbReference>
<dbReference type="PANTHER" id="PTHR43520">
    <property type="entry name" value="ATP7, ISOFORM B"/>
    <property type="match status" value="1"/>
</dbReference>
<evidence type="ECO:0000256" key="6">
    <source>
        <dbReference type="ARBA" id="ARBA00022840"/>
    </source>
</evidence>
<dbReference type="GO" id="GO:0016887">
    <property type="term" value="F:ATP hydrolysis activity"/>
    <property type="evidence" value="ECO:0007669"/>
    <property type="project" value="InterPro"/>
</dbReference>
<evidence type="ECO:0000256" key="10">
    <source>
        <dbReference type="SAM" id="MobiDB-lite"/>
    </source>
</evidence>
<dbReference type="InterPro" id="IPR036412">
    <property type="entry name" value="HAD-like_sf"/>
</dbReference>
<dbReference type="GO" id="GO:0055070">
    <property type="term" value="P:copper ion homeostasis"/>
    <property type="evidence" value="ECO:0007669"/>
    <property type="project" value="TreeGrafter"/>
</dbReference>
<dbReference type="PROSITE" id="PS00154">
    <property type="entry name" value="ATPASE_E1_E2"/>
    <property type="match status" value="1"/>
</dbReference>